<dbReference type="GO" id="GO:0009318">
    <property type="term" value="C:exodeoxyribonuclease VII complex"/>
    <property type="evidence" value="ECO:0007669"/>
    <property type="project" value="UniProtKB-UniRule"/>
</dbReference>
<dbReference type="GO" id="GO:0006308">
    <property type="term" value="P:DNA catabolic process"/>
    <property type="evidence" value="ECO:0007669"/>
    <property type="project" value="UniProtKB-UniRule"/>
</dbReference>
<evidence type="ECO:0000256" key="6">
    <source>
        <dbReference type="HAMAP-Rule" id="MF_00337"/>
    </source>
</evidence>
<dbReference type="InterPro" id="IPR003761">
    <property type="entry name" value="Exonuc_VII_S"/>
</dbReference>
<reference evidence="8" key="1">
    <citation type="submission" date="2020-10" db="EMBL/GenBank/DDBJ databases">
        <authorList>
            <person name="Gilroy R."/>
        </authorList>
    </citation>
    <scope>NUCLEOTIDE SEQUENCE</scope>
    <source>
        <strain evidence="8">ChiSxjej2B14-8506</strain>
    </source>
</reference>
<comment type="catalytic activity">
    <reaction evidence="6">
        <text>Exonucleolytic cleavage in either 5'- to 3'- or 3'- to 5'-direction to yield nucleoside 5'-phosphates.</text>
        <dbReference type="EC" id="3.1.11.6"/>
    </reaction>
</comment>
<dbReference type="HAMAP" id="MF_00337">
    <property type="entry name" value="Exonuc_7_S"/>
    <property type="match status" value="1"/>
</dbReference>
<comment type="function">
    <text evidence="6">Bidirectionally degrades single-stranded DNA into large acid-insoluble oligonucleotides, which are then degraded further into small acid-soluble oligonucleotides.</text>
</comment>
<dbReference type="PANTHER" id="PTHR34137:SF1">
    <property type="entry name" value="EXODEOXYRIBONUCLEASE 7 SMALL SUBUNIT"/>
    <property type="match status" value="1"/>
</dbReference>
<evidence type="ECO:0000256" key="7">
    <source>
        <dbReference type="SAM" id="MobiDB-lite"/>
    </source>
</evidence>
<comment type="similarity">
    <text evidence="1 6">Belongs to the XseB family.</text>
</comment>
<accession>A0A9D1LSB8</accession>
<comment type="subcellular location">
    <subcellularLocation>
        <location evidence="6">Cytoplasm</location>
    </subcellularLocation>
</comment>
<comment type="caution">
    <text evidence="8">The sequence shown here is derived from an EMBL/GenBank/DDBJ whole genome shotgun (WGS) entry which is preliminary data.</text>
</comment>
<dbReference type="AlphaFoldDB" id="A0A9D1LSB8"/>
<keyword evidence="4 6" id="KW-0378">Hydrolase</keyword>
<organism evidence="8 9">
    <name type="scientific">Candidatus Fimadaptatus faecigallinarum</name>
    <dbReference type="NCBI Taxonomy" id="2840814"/>
    <lineage>
        <taxon>Bacteria</taxon>
        <taxon>Bacillati</taxon>
        <taxon>Bacillota</taxon>
        <taxon>Clostridia</taxon>
        <taxon>Eubacteriales</taxon>
        <taxon>Candidatus Fimadaptatus</taxon>
    </lineage>
</organism>
<dbReference type="NCBIfam" id="TIGR01280">
    <property type="entry name" value="xseB"/>
    <property type="match status" value="1"/>
</dbReference>
<dbReference type="GO" id="GO:0008855">
    <property type="term" value="F:exodeoxyribonuclease VII activity"/>
    <property type="evidence" value="ECO:0007669"/>
    <property type="project" value="UniProtKB-UniRule"/>
</dbReference>
<dbReference type="InterPro" id="IPR037004">
    <property type="entry name" value="Exonuc_VII_ssu_sf"/>
</dbReference>
<sequence length="80" mass="8873">MAKTQKQPTFEQKLEELEQIIGGLEQGDMPLDRAIATYKRGVELTRELKTQLEGAREQLKVLNASDAADDKPASDLSDAE</sequence>
<evidence type="ECO:0000256" key="5">
    <source>
        <dbReference type="ARBA" id="ARBA00022839"/>
    </source>
</evidence>
<dbReference type="PANTHER" id="PTHR34137">
    <property type="entry name" value="EXODEOXYRIBONUCLEASE 7 SMALL SUBUNIT"/>
    <property type="match status" value="1"/>
</dbReference>
<evidence type="ECO:0000256" key="4">
    <source>
        <dbReference type="ARBA" id="ARBA00022801"/>
    </source>
</evidence>
<evidence type="ECO:0000256" key="1">
    <source>
        <dbReference type="ARBA" id="ARBA00009998"/>
    </source>
</evidence>
<evidence type="ECO:0000313" key="9">
    <source>
        <dbReference type="Proteomes" id="UP000824123"/>
    </source>
</evidence>
<dbReference type="SUPFAM" id="SSF116842">
    <property type="entry name" value="XseB-like"/>
    <property type="match status" value="1"/>
</dbReference>
<evidence type="ECO:0000313" key="8">
    <source>
        <dbReference type="EMBL" id="HIU47170.1"/>
    </source>
</evidence>
<feature type="region of interest" description="Disordered" evidence="7">
    <location>
        <begin position="61"/>
        <end position="80"/>
    </location>
</feature>
<evidence type="ECO:0000256" key="2">
    <source>
        <dbReference type="ARBA" id="ARBA00022490"/>
    </source>
</evidence>
<dbReference type="Proteomes" id="UP000824123">
    <property type="component" value="Unassembled WGS sequence"/>
</dbReference>
<dbReference type="GO" id="GO:0005829">
    <property type="term" value="C:cytosol"/>
    <property type="evidence" value="ECO:0007669"/>
    <property type="project" value="TreeGrafter"/>
</dbReference>
<evidence type="ECO:0000256" key="3">
    <source>
        <dbReference type="ARBA" id="ARBA00022722"/>
    </source>
</evidence>
<gene>
    <name evidence="6 8" type="primary">xseB</name>
    <name evidence="8" type="ORF">IAC59_07915</name>
</gene>
<dbReference type="EC" id="3.1.11.6" evidence="6"/>
<dbReference type="EMBL" id="DVNK01000050">
    <property type="protein sequence ID" value="HIU47170.1"/>
    <property type="molecule type" value="Genomic_DNA"/>
</dbReference>
<protein>
    <recommendedName>
        <fullName evidence="6">Exodeoxyribonuclease 7 small subunit</fullName>
        <ecNumber evidence="6">3.1.11.6</ecNumber>
    </recommendedName>
    <alternativeName>
        <fullName evidence="6">Exodeoxyribonuclease VII small subunit</fullName>
        <shortName evidence="6">Exonuclease VII small subunit</shortName>
    </alternativeName>
</protein>
<dbReference type="PIRSF" id="PIRSF006488">
    <property type="entry name" value="Exonuc_VII_S"/>
    <property type="match status" value="1"/>
</dbReference>
<comment type="subunit">
    <text evidence="6">Heterooligomer composed of large and small subunits.</text>
</comment>
<name>A0A9D1LSB8_9FIRM</name>
<keyword evidence="5 6" id="KW-0269">Exonuclease</keyword>
<dbReference type="Pfam" id="PF02609">
    <property type="entry name" value="Exonuc_VII_S"/>
    <property type="match status" value="1"/>
</dbReference>
<proteinExistence type="inferred from homology"/>
<keyword evidence="3 6" id="KW-0540">Nuclease</keyword>
<keyword evidence="2 6" id="KW-0963">Cytoplasm</keyword>
<dbReference type="Gene3D" id="1.10.287.1040">
    <property type="entry name" value="Exonuclease VII, small subunit"/>
    <property type="match status" value="1"/>
</dbReference>
<reference evidence="8" key="2">
    <citation type="journal article" date="2021" name="PeerJ">
        <title>Extensive microbial diversity within the chicken gut microbiome revealed by metagenomics and culture.</title>
        <authorList>
            <person name="Gilroy R."/>
            <person name="Ravi A."/>
            <person name="Getino M."/>
            <person name="Pursley I."/>
            <person name="Horton D.L."/>
            <person name="Alikhan N.F."/>
            <person name="Baker D."/>
            <person name="Gharbi K."/>
            <person name="Hall N."/>
            <person name="Watson M."/>
            <person name="Adriaenssens E.M."/>
            <person name="Foster-Nyarko E."/>
            <person name="Jarju S."/>
            <person name="Secka A."/>
            <person name="Antonio M."/>
            <person name="Oren A."/>
            <person name="Chaudhuri R.R."/>
            <person name="La Ragione R."/>
            <person name="Hildebrand F."/>
            <person name="Pallen M.J."/>
        </authorList>
    </citation>
    <scope>NUCLEOTIDE SEQUENCE</scope>
    <source>
        <strain evidence="8">ChiSxjej2B14-8506</strain>
    </source>
</reference>